<name>A0A7C2FX49_9CREN</name>
<keyword evidence="1" id="KW-0472">Membrane</keyword>
<feature type="transmembrane region" description="Helical" evidence="1">
    <location>
        <begin position="208"/>
        <end position="226"/>
    </location>
</feature>
<feature type="transmembrane region" description="Helical" evidence="1">
    <location>
        <begin position="164"/>
        <end position="187"/>
    </location>
</feature>
<comment type="caution">
    <text evidence="2">The sequence shown here is derived from an EMBL/GenBank/DDBJ whole genome shotgun (WGS) entry which is preliminary data.</text>
</comment>
<protein>
    <recommendedName>
        <fullName evidence="3">Cytochrome c biogenesis protein transmembrane region</fullName>
    </recommendedName>
</protein>
<dbReference type="EMBL" id="DSJT01000003">
    <property type="protein sequence ID" value="HEF86825.1"/>
    <property type="molecule type" value="Genomic_DNA"/>
</dbReference>
<proteinExistence type="predicted"/>
<feature type="transmembrane region" description="Helical" evidence="1">
    <location>
        <begin position="79"/>
        <end position="98"/>
    </location>
</feature>
<evidence type="ECO:0000313" key="2">
    <source>
        <dbReference type="EMBL" id="HEF86825.1"/>
    </source>
</evidence>
<dbReference type="AlphaFoldDB" id="A0A7C2FX49"/>
<feature type="transmembrane region" description="Helical" evidence="1">
    <location>
        <begin position="132"/>
        <end position="158"/>
    </location>
</feature>
<evidence type="ECO:0008006" key="3">
    <source>
        <dbReference type="Google" id="ProtNLM"/>
    </source>
</evidence>
<organism evidence="2">
    <name type="scientific">Thermosphaera aggregans</name>
    <dbReference type="NCBI Taxonomy" id="54254"/>
    <lineage>
        <taxon>Archaea</taxon>
        <taxon>Thermoproteota</taxon>
        <taxon>Thermoprotei</taxon>
        <taxon>Desulfurococcales</taxon>
        <taxon>Desulfurococcaceae</taxon>
        <taxon>Thermosphaera</taxon>
    </lineage>
</organism>
<keyword evidence="1" id="KW-0812">Transmembrane</keyword>
<feature type="transmembrane region" description="Helical" evidence="1">
    <location>
        <begin position="45"/>
        <end position="67"/>
    </location>
</feature>
<gene>
    <name evidence="2" type="ORF">ENP55_00645</name>
</gene>
<accession>A0A7C2FX49</accession>
<evidence type="ECO:0000256" key="1">
    <source>
        <dbReference type="SAM" id="Phobius"/>
    </source>
</evidence>
<reference evidence="2" key="1">
    <citation type="journal article" date="2020" name="mSystems">
        <title>Genome- and Community-Level Interaction Insights into Carbon Utilization and Element Cycling Functions of Hydrothermarchaeota in Hydrothermal Sediment.</title>
        <authorList>
            <person name="Zhou Z."/>
            <person name="Liu Y."/>
            <person name="Xu W."/>
            <person name="Pan J."/>
            <person name="Luo Z.H."/>
            <person name="Li M."/>
        </authorList>
    </citation>
    <scope>NUCLEOTIDE SEQUENCE [LARGE SCALE GENOMIC DNA]</scope>
    <source>
        <strain evidence="2">SpSt-23</strain>
    </source>
</reference>
<keyword evidence="1" id="KW-1133">Transmembrane helix</keyword>
<sequence>MFEQDLPSLIAWVVTSALIDSIDPCFYALYLSIIASTTLSNVRNILKTAGAFLSSVYIGYLLFGFLLKSLVSQVLIEKWHTGVLLLAYGLVLFGYTYITHNRGGGKELCREDKLECKIIKTLGLTRNFTIPYIVLLGLLSSLTILPCSAGLYIVYVVVTTKYDLLVWLPLTMLYVLVFISPLILMTAGLVGLTRIENVFSIMIRHERLFKMLGGILAVGAGFYLVLTS</sequence>
<feature type="transmembrane region" description="Helical" evidence="1">
    <location>
        <begin position="12"/>
        <end position="33"/>
    </location>
</feature>